<proteinExistence type="predicted"/>
<dbReference type="Proteomes" id="UP001165960">
    <property type="component" value="Unassembled WGS sequence"/>
</dbReference>
<protein>
    <submittedName>
        <fullName evidence="1">Glucosyltransferase</fullName>
        <ecNumber evidence="1">2.4.1.256</ecNumber>
    </submittedName>
</protein>
<sequence length="538" mass="61136">MPSDPKPSLPELTFTTSPDNSPKLTPKWDVTKGKKPRFGISLLSSGKTVSEPVSTSKDCHITTDDGLPGLRRIVFKTLCQWKHWLCFGVYVLVSMITSELIKRHVREPYMDEIFHIDQAQRYCRHEWFSYHPKLTTPPGLYVLSMPLTAVFGCHVQGLRYINHLLGACLYWVGACLVHGSNAGDWKQPLTAFAAGVSPVVMFFHHLYYTDSASTLVVLLSVLFANHSHHWLSALMGLFSLSIRQTNVVWVVFCLVWSLCRSLARVSHETPGCRVLMLPPYRFNEFASELLSPEMLFAAIRAHFMSLLQIALPYGLVITTFASFVVWNGGVVIGDKANHVASLHFPQLGYYLVYASALLSPLIVGSPASFFRTLKAVATNIKTASLAAGLFSMSIAMVHKFTVHHPFLLSDNRHITFYIWKKFFRAHPLLPYLYVPIYIASGWVWMTKVVRLSNRPVVLWLGYAAVVGLTLVPSPLLELRYFIPHLAFLRLCLMDIPSHRRVILEVMLALSLHLFIMYRFIYKPYLWEAHPGEVQRLMW</sequence>
<keyword evidence="2" id="KW-1185">Reference proteome</keyword>
<name>A0ACC2TYV1_9FUNG</name>
<keyword evidence="1" id="KW-0328">Glycosyltransferase</keyword>
<evidence type="ECO:0000313" key="2">
    <source>
        <dbReference type="Proteomes" id="UP001165960"/>
    </source>
</evidence>
<dbReference type="EC" id="2.4.1.256" evidence="1"/>
<keyword evidence="1" id="KW-0808">Transferase</keyword>
<evidence type="ECO:0000313" key="1">
    <source>
        <dbReference type="EMBL" id="KAJ9079526.1"/>
    </source>
</evidence>
<organism evidence="1 2">
    <name type="scientific">Entomophthora muscae</name>
    <dbReference type="NCBI Taxonomy" id="34485"/>
    <lineage>
        <taxon>Eukaryota</taxon>
        <taxon>Fungi</taxon>
        <taxon>Fungi incertae sedis</taxon>
        <taxon>Zoopagomycota</taxon>
        <taxon>Entomophthoromycotina</taxon>
        <taxon>Entomophthoromycetes</taxon>
        <taxon>Entomophthorales</taxon>
        <taxon>Entomophthoraceae</taxon>
        <taxon>Entomophthora</taxon>
    </lineage>
</organism>
<dbReference type="EMBL" id="QTSX02001711">
    <property type="protein sequence ID" value="KAJ9079526.1"/>
    <property type="molecule type" value="Genomic_DNA"/>
</dbReference>
<reference evidence="1" key="1">
    <citation type="submission" date="2022-04" db="EMBL/GenBank/DDBJ databases">
        <title>Genome of the entomopathogenic fungus Entomophthora muscae.</title>
        <authorList>
            <person name="Elya C."/>
            <person name="Lovett B.R."/>
            <person name="Lee E."/>
            <person name="Macias A.M."/>
            <person name="Hajek A.E."/>
            <person name="De Bivort B.L."/>
            <person name="Kasson M.T."/>
            <person name="De Fine Licht H.H."/>
            <person name="Stajich J.E."/>
        </authorList>
    </citation>
    <scope>NUCLEOTIDE SEQUENCE</scope>
    <source>
        <strain evidence="1">Berkeley</strain>
    </source>
</reference>
<gene>
    <name evidence="1" type="primary">ALG10_4</name>
    <name evidence="1" type="ORF">DSO57_1034613</name>
</gene>
<accession>A0ACC2TYV1</accession>
<comment type="caution">
    <text evidence="1">The sequence shown here is derived from an EMBL/GenBank/DDBJ whole genome shotgun (WGS) entry which is preliminary data.</text>
</comment>